<dbReference type="Proteomes" id="UP000038045">
    <property type="component" value="Unplaced"/>
</dbReference>
<reference evidence="3" key="1">
    <citation type="submission" date="2017-02" db="UniProtKB">
        <authorList>
            <consortium name="WormBaseParasite"/>
        </authorList>
    </citation>
    <scope>IDENTIFICATION</scope>
</reference>
<sequence>MKINLINLFIISITIFVLKNEITTGKVCYQGSVSANWQLRFKCNDEDVNVTEVNVETCYLNGVYYTGCYLWDKMTKATSLGYYHFKNSTSTSWGTIFYAKIKVNYDCPKQQNSEQTSSTCHYWVPDHCYSCRENKLIPCHATFTLNKSDKNGGGCYVR</sequence>
<organism evidence="2 3">
    <name type="scientific">Parastrongyloides trichosuri</name>
    <name type="common">Possum-specific nematode worm</name>
    <dbReference type="NCBI Taxonomy" id="131310"/>
    <lineage>
        <taxon>Eukaryota</taxon>
        <taxon>Metazoa</taxon>
        <taxon>Ecdysozoa</taxon>
        <taxon>Nematoda</taxon>
        <taxon>Chromadorea</taxon>
        <taxon>Rhabditida</taxon>
        <taxon>Tylenchina</taxon>
        <taxon>Panagrolaimomorpha</taxon>
        <taxon>Strongyloidoidea</taxon>
        <taxon>Strongyloididae</taxon>
        <taxon>Parastrongyloides</taxon>
    </lineage>
</organism>
<keyword evidence="2" id="KW-1185">Reference proteome</keyword>
<keyword evidence="1" id="KW-0732">Signal</keyword>
<evidence type="ECO:0000256" key="1">
    <source>
        <dbReference type="SAM" id="SignalP"/>
    </source>
</evidence>
<proteinExistence type="predicted"/>
<accession>A0A0N4Z7R4</accession>
<feature type="signal peptide" evidence="1">
    <location>
        <begin position="1"/>
        <end position="25"/>
    </location>
</feature>
<feature type="chain" id="PRO_5005891246" evidence="1">
    <location>
        <begin position="26"/>
        <end position="158"/>
    </location>
</feature>
<dbReference type="AlphaFoldDB" id="A0A0N4Z7R4"/>
<evidence type="ECO:0000313" key="2">
    <source>
        <dbReference type="Proteomes" id="UP000038045"/>
    </source>
</evidence>
<name>A0A0N4Z7R4_PARTI</name>
<evidence type="ECO:0000313" key="3">
    <source>
        <dbReference type="WBParaSite" id="PTRK_0000321600.1"/>
    </source>
</evidence>
<dbReference type="WBParaSite" id="PTRK_0000321600.1">
    <property type="protein sequence ID" value="PTRK_0000321600.1"/>
    <property type="gene ID" value="PTRK_0000321600"/>
</dbReference>
<protein>
    <submittedName>
        <fullName evidence="3">Secreted protein</fullName>
    </submittedName>
</protein>